<dbReference type="SUPFAM" id="SSF46894">
    <property type="entry name" value="C-terminal effector domain of the bipartite response regulators"/>
    <property type="match status" value="1"/>
</dbReference>
<dbReference type="PANTHER" id="PTHR48111:SF67">
    <property type="entry name" value="TRANSCRIPTIONAL REGULATORY PROTEIN TCTD"/>
    <property type="match status" value="1"/>
</dbReference>
<dbReference type="EMBL" id="JBHRXX010000007">
    <property type="protein sequence ID" value="MFC3685476.1"/>
    <property type="molecule type" value="Genomic_DNA"/>
</dbReference>
<dbReference type="PANTHER" id="PTHR48111">
    <property type="entry name" value="REGULATOR OF RPOS"/>
    <property type="match status" value="1"/>
</dbReference>
<feature type="DNA-binding region" description="OmpR/PhoB-type" evidence="5">
    <location>
        <begin position="129"/>
        <end position="232"/>
    </location>
</feature>
<evidence type="ECO:0000256" key="1">
    <source>
        <dbReference type="ARBA" id="ARBA00023015"/>
    </source>
</evidence>
<feature type="modified residue" description="4-aspartylphosphate" evidence="4">
    <location>
        <position position="56"/>
    </location>
</feature>
<dbReference type="Proteomes" id="UP001595729">
    <property type="component" value="Unassembled WGS sequence"/>
</dbReference>
<dbReference type="Pfam" id="PF00072">
    <property type="entry name" value="Response_reg"/>
    <property type="match status" value="1"/>
</dbReference>
<dbReference type="InterPro" id="IPR011006">
    <property type="entry name" value="CheY-like_superfamily"/>
</dbReference>
<dbReference type="SMART" id="SM00862">
    <property type="entry name" value="Trans_reg_C"/>
    <property type="match status" value="1"/>
</dbReference>
<keyword evidence="3" id="KW-0804">Transcription</keyword>
<evidence type="ECO:0000313" key="8">
    <source>
        <dbReference type="EMBL" id="MFC3685476.1"/>
    </source>
</evidence>
<dbReference type="PROSITE" id="PS50110">
    <property type="entry name" value="RESPONSE_REGULATORY"/>
    <property type="match status" value="1"/>
</dbReference>
<dbReference type="RefSeq" id="WP_382176750.1">
    <property type="nucleotide sequence ID" value="NZ_JBHRXX010000007.1"/>
</dbReference>
<dbReference type="InterPro" id="IPR001867">
    <property type="entry name" value="OmpR/PhoB-type_DNA-bd"/>
</dbReference>
<dbReference type="InterPro" id="IPR036388">
    <property type="entry name" value="WH-like_DNA-bd_sf"/>
</dbReference>
<evidence type="ECO:0000256" key="2">
    <source>
        <dbReference type="ARBA" id="ARBA00023125"/>
    </source>
</evidence>
<feature type="domain" description="Response regulatory" evidence="6">
    <location>
        <begin position="6"/>
        <end position="121"/>
    </location>
</feature>
<dbReference type="Gene3D" id="3.40.50.2300">
    <property type="match status" value="1"/>
</dbReference>
<comment type="caution">
    <text evidence="8">The sequence shown here is derived from an EMBL/GenBank/DDBJ whole genome shotgun (WGS) entry which is preliminary data.</text>
</comment>
<reference evidence="9" key="1">
    <citation type="journal article" date="2019" name="Int. J. Syst. Evol. Microbiol.">
        <title>The Global Catalogue of Microorganisms (GCM) 10K type strain sequencing project: providing services to taxonomists for standard genome sequencing and annotation.</title>
        <authorList>
            <consortium name="The Broad Institute Genomics Platform"/>
            <consortium name="The Broad Institute Genome Sequencing Center for Infectious Disease"/>
            <person name="Wu L."/>
            <person name="Ma J."/>
        </authorList>
    </citation>
    <scope>NUCLEOTIDE SEQUENCE [LARGE SCALE GENOMIC DNA]</scope>
    <source>
        <strain evidence="9">KCTC 42501</strain>
    </source>
</reference>
<organism evidence="8 9">
    <name type="scientific">Hydrogenophaga luteola</name>
    <dbReference type="NCBI Taxonomy" id="1591122"/>
    <lineage>
        <taxon>Bacteria</taxon>
        <taxon>Pseudomonadati</taxon>
        <taxon>Pseudomonadota</taxon>
        <taxon>Betaproteobacteria</taxon>
        <taxon>Burkholderiales</taxon>
        <taxon>Comamonadaceae</taxon>
        <taxon>Hydrogenophaga</taxon>
    </lineage>
</organism>
<keyword evidence="9" id="KW-1185">Reference proteome</keyword>
<evidence type="ECO:0000259" key="6">
    <source>
        <dbReference type="PROSITE" id="PS50110"/>
    </source>
</evidence>
<protein>
    <submittedName>
        <fullName evidence="8">Response regulator transcription factor</fullName>
    </submittedName>
</protein>
<dbReference type="Pfam" id="PF00486">
    <property type="entry name" value="Trans_reg_C"/>
    <property type="match status" value="1"/>
</dbReference>
<evidence type="ECO:0000313" key="9">
    <source>
        <dbReference type="Proteomes" id="UP001595729"/>
    </source>
</evidence>
<dbReference type="InterPro" id="IPR016032">
    <property type="entry name" value="Sig_transdc_resp-reg_C-effctor"/>
</dbReference>
<dbReference type="InterPro" id="IPR039420">
    <property type="entry name" value="WalR-like"/>
</dbReference>
<dbReference type="SMART" id="SM00448">
    <property type="entry name" value="REC"/>
    <property type="match status" value="1"/>
</dbReference>
<feature type="domain" description="OmpR/PhoB-type" evidence="7">
    <location>
        <begin position="129"/>
        <end position="232"/>
    </location>
</feature>
<sequence>MTQMWDVLVCEDFVDLREALVDYLEETGQWRVRSAGNGAVLRRLLVERVPQVLLLDVGLPHESGIDIARWLRSAYPEVGIVMLSGRYSSSDRLAGWRAGADAYLLKPAEMEEVELALKAVVQRSGRVPDAAPAAAPLVRFNRRQGTLTGFDGQVHRLAPREAALLQVLAQSPGSIVEVNTLRRLLWTEEDAETDVNNALFSLVRRLRRKLETCGLDESAISVMRGRGYRFSATLAIDS</sequence>
<dbReference type="Gene3D" id="1.10.10.10">
    <property type="entry name" value="Winged helix-like DNA-binding domain superfamily/Winged helix DNA-binding domain"/>
    <property type="match status" value="1"/>
</dbReference>
<dbReference type="CDD" id="cd17574">
    <property type="entry name" value="REC_OmpR"/>
    <property type="match status" value="1"/>
</dbReference>
<evidence type="ECO:0000256" key="3">
    <source>
        <dbReference type="ARBA" id="ARBA00023163"/>
    </source>
</evidence>
<dbReference type="PROSITE" id="PS51755">
    <property type="entry name" value="OMPR_PHOB"/>
    <property type="match status" value="1"/>
</dbReference>
<dbReference type="InterPro" id="IPR001789">
    <property type="entry name" value="Sig_transdc_resp-reg_receiver"/>
</dbReference>
<evidence type="ECO:0000256" key="4">
    <source>
        <dbReference type="PROSITE-ProRule" id="PRU00169"/>
    </source>
</evidence>
<dbReference type="CDD" id="cd00383">
    <property type="entry name" value="trans_reg_C"/>
    <property type="match status" value="1"/>
</dbReference>
<name>A0ABV7W8T8_9BURK</name>
<evidence type="ECO:0000256" key="5">
    <source>
        <dbReference type="PROSITE-ProRule" id="PRU01091"/>
    </source>
</evidence>
<accession>A0ABV7W8T8</accession>
<gene>
    <name evidence="8" type="ORF">ACFOPI_17880</name>
</gene>
<keyword evidence="1" id="KW-0805">Transcription regulation</keyword>
<dbReference type="SUPFAM" id="SSF52172">
    <property type="entry name" value="CheY-like"/>
    <property type="match status" value="1"/>
</dbReference>
<proteinExistence type="predicted"/>
<keyword evidence="4" id="KW-0597">Phosphoprotein</keyword>
<keyword evidence="2 5" id="KW-0238">DNA-binding</keyword>
<evidence type="ECO:0000259" key="7">
    <source>
        <dbReference type="PROSITE" id="PS51755"/>
    </source>
</evidence>